<keyword evidence="3" id="KW-1185">Reference proteome</keyword>
<protein>
    <recommendedName>
        <fullName evidence="4">Carboxylic ester hydrolase</fullName>
    </recommendedName>
</protein>
<dbReference type="GeneID" id="28762179"/>
<proteinExistence type="predicted"/>
<sequence>MTVLWTLLPHTATIVTTNTIIATIPTCVSPTTSTVYGSISLCGAPAATYPSPTTGQITCTQPADAPSESVNAFHHIEADDTQGTAFEGCIFAGPSDSTTLSRGTHQCGTSTGVSLSSRKDAAARLIGFTYAGTYSPLFQDYFITRIASTAQTDIQSWGVLNNSVFTTLGGCGAQA</sequence>
<feature type="signal peptide" evidence="1">
    <location>
        <begin position="1"/>
        <end position="17"/>
    </location>
</feature>
<organism evidence="2 3">
    <name type="scientific">Paraphaeosphaeria sporulosa</name>
    <dbReference type="NCBI Taxonomy" id="1460663"/>
    <lineage>
        <taxon>Eukaryota</taxon>
        <taxon>Fungi</taxon>
        <taxon>Dikarya</taxon>
        <taxon>Ascomycota</taxon>
        <taxon>Pezizomycotina</taxon>
        <taxon>Dothideomycetes</taxon>
        <taxon>Pleosporomycetidae</taxon>
        <taxon>Pleosporales</taxon>
        <taxon>Massarineae</taxon>
        <taxon>Didymosphaeriaceae</taxon>
        <taxon>Paraphaeosphaeria</taxon>
    </lineage>
</organism>
<evidence type="ECO:0000256" key="1">
    <source>
        <dbReference type="SAM" id="SignalP"/>
    </source>
</evidence>
<evidence type="ECO:0008006" key="4">
    <source>
        <dbReference type="Google" id="ProtNLM"/>
    </source>
</evidence>
<reference evidence="2 3" key="1">
    <citation type="submission" date="2016-05" db="EMBL/GenBank/DDBJ databases">
        <title>Comparative analysis of secretome profiles of manganese(II)-oxidizing ascomycete fungi.</title>
        <authorList>
            <consortium name="DOE Joint Genome Institute"/>
            <person name="Zeiner C.A."/>
            <person name="Purvine S.O."/>
            <person name="Zink E.M."/>
            <person name="Wu S."/>
            <person name="Pasa-Tolic L."/>
            <person name="Chaput D.L."/>
            <person name="Haridas S."/>
            <person name="Grigoriev I.V."/>
            <person name="Santelli C.M."/>
            <person name="Hansel C.M."/>
        </authorList>
    </citation>
    <scope>NUCLEOTIDE SEQUENCE [LARGE SCALE GENOMIC DNA]</scope>
    <source>
        <strain evidence="2 3">AP3s5-JAC2a</strain>
    </source>
</reference>
<dbReference type="RefSeq" id="XP_018035359.1">
    <property type="nucleotide sequence ID" value="XM_018178693.1"/>
</dbReference>
<dbReference type="Proteomes" id="UP000077069">
    <property type="component" value="Unassembled WGS sequence"/>
</dbReference>
<evidence type="ECO:0000313" key="2">
    <source>
        <dbReference type="EMBL" id="OAG04994.1"/>
    </source>
</evidence>
<dbReference type="EMBL" id="KV441553">
    <property type="protein sequence ID" value="OAG04994.1"/>
    <property type="molecule type" value="Genomic_DNA"/>
</dbReference>
<dbReference type="OrthoDB" id="10007757at2759"/>
<accession>A0A177CBG7</accession>
<dbReference type="AlphaFoldDB" id="A0A177CBG7"/>
<evidence type="ECO:0000313" key="3">
    <source>
        <dbReference type="Proteomes" id="UP000077069"/>
    </source>
</evidence>
<gene>
    <name evidence="2" type="ORF">CC84DRAFT_1165343</name>
</gene>
<name>A0A177CBG7_9PLEO</name>
<feature type="chain" id="PRO_5008058053" description="Carboxylic ester hydrolase" evidence="1">
    <location>
        <begin position="18"/>
        <end position="175"/>
    </location>
</feature>
<keyword evidence="1" id="KW-0732">Signal</keyword>
<dbReference type="InParanoid" id="A0A177CBG7"/>